<dbReference type="AlphaFoldDB" id="A0A1H9M726"/>
<evidence type="ECO:0000313" key="2">
    <source>
        <dbReference type="Proteomes" id="UP000199572"/>
    </source>
</evidence>
<accession>A0A1H9M726</accession>
<dbReference type="SUPFAM" id="SSF54427">
    <property type="entry name" value="NTF2-like"/>
    <property type="match status" value="1"/>
</dbReference>
<organism evidence="1 2">
    <name type="scientific">Pedobacter rhizosphaerae</name>
    <dbReference type="NCBI Taxonomy" id="390241"/>
    <lineage>
        <taxon>Bacteria</taxon>
        <taxon>Pseudomonadati</taxon>
        <taxon>Bacteroidota</taxon>
        <taxon>Sphingobacteriia</taxon>
        <taxon>Sphingobacteriales</taxon>
        <taxon>Sphingobacteriaceae</taxon>
        <taxon>Pedobacter</taxon>
    </lineage>
</organism>
<dbReference type="STRING" id="390241.SAMN04488023_105123"/>
<name>A0A1H9M726_9SPHI</name>
<keyword evidence="2" id="KW-1185">Reference proteome</keyword>
<dbReference type="Proteomes" id="UP000199572">
    <property type="component" value="Unassembled WGS sequence"/>
</dbReference>
<dbReference type="OrthoDB" id="765651at2"/>
<gene>
    <name evidence="1" type="ORF">SAMN04488023_105123</name>
</gene>
<evidence type="ECO:0000313" key="1">
    <source>
        <dbReference type="EMBL" id="SER19239.1"/>
    </source>
</evidence>
<dbReference type="Gene3D" id="3.10.450.50">
    <property type="match status" value="1"/>
</dbReference>
<dbReference type="PROSITE" id="PS51257">
    <property type="entry name" value="PROKAR_LIPOPROTEIN"/>
    <property type="match status" value="1"/>
</dbReference>
<sequence>MKKISIAIAGILLFAACQPKETSSTSNEVTDTTQYAYTLKKDHHWEMNSDHKNLQTALKAIKAFASLDTSALKPLIGDSIELTVDYYQFKGTGSQFMKEAQSHIDKFKSIEINMTDWESVISKDKTEEWVSLWYNQVSNMKDGKTDTISYFNDFKLKNGKIVAWSEYAQHPMKK</sequence>
<protein>
    <recommendedName>
        <fullName evidence="3">SnoaL-like domain-containing protein</fullName>
    </recommendedName>
</protein>
<dbReference type="RefSeq" id="WP_090882373.1">
    <property type="nucleotide sequence ID" value="NZ_FOGG01000005.1"/>
</dbReference>
<dbReference type="InterPro" id="IPR032710">
    <property type="entry name" value="NTF2-like_dom_sf"/>
</dbReference>
<proteinExistence type="predicted"/>
<evidence type="ECO:0008006" key="3">
    <source>
        <dbReference type="Google" id="ProtNLM"/>
    </source>
</evidence>
<reference evidence="1 2" key="1">
    <citation type="submission" date="2016-10" db="EMBL/GenBank/DDBJ databases">
        <authorList>
            <person name="de Groot N.N."/>
        </authorList>
    </citation>
    <scope>NUCLEOTIDE SEQUENCE [LARGE SCALE GENOMIC DNA]</scope>
    <source>
        <strain evidence="1 2">DSM 18610</strain>
    </source>
</reference>
<dbReference type="EMBL" id="FOGG01000005">
    <property type="protein sequence ID" value="SER19239.1"/>
    <property type="molecule type" value="Genomic_DNA"/>
</dbReference>